<dbReference type="EMBL" id="JARJCN010000123">
    <property type="protein sequence ID" value="KAJ7071827.1"/>
    <property type="molecule type" value="Genomic_DNA"/>
</dbReference>
<feature type="compositionally biased region" description="Basic and acidic residues" evidence="1">
    <location>
        <begin position="231"/>
        <end position="245"/>
    </location>
</feature>
<dbReference type="AlphaFoldDB" id="A0AAD6XGM3"/>
<dbReference type="Proteomes" id="UP001222325">
    <property type="component" value="Unassembled WGS sequence"/>
</dbReference>
<reference evidence="2" key="1">
    <citation type="submission" date="2023-03" db="EMBL/GenBank/DDBJ databases">
        <title>Massive genome expansion in bonnet fungi (Mycena s.s.) driven by repeated elements and novel gene families across ecological guilds.</title>
        <authorList>
            <consortium name="Lawrence Berkeley National Laboratory"/>
            <person name="Harder C.B."/>
            <person name="Miyauchi S."/>
            <person name="Viragh M."/>
            <person name="Kuo A."/>
            <person name="Thoen E."/>
            <person name="Andreopoulos B."/>
            <person name="Lu D."/>
            <person name="Skrede I."/>
            <person name="Drula E."/>
            <person name="Henrissat B."/>
            <person name="Morin E."/>
            <person name="Kohler A."/>
            <person name="Barry K."/>
            <person name="LaButti K."/>
            <person name="Morin E."/>
            <person name="Salamov A."/>
            <person name="Lipzen A."/>
            <person name="Mereny Z."/>
            <person name="Hegedus B."/>
            <person name="Baldrian P."/>
            <person name="Stursova M."/>
            <person name="Weitz H."/>
            <person name="Taylor A."/>
            <person name="Grigoriev I.V."/>
            <person name="Nagy L.G."/>
            <person name="Martin F."/>
            <person name="Kauserud H."/>
        </authorList>
    </citation>
    <scope>NUCLEOTIDE SEQUENCE</scope>
    <source>
        <strain evidence="2">CBHHK173m</strain>
    </source>
</reference>
<gene>
    <name evidence="2" type="ORF">B0H15DRAFT_86517</name>
</gene>
<protein>
    <submittedName>
        <fullName evidence="2">Uncharacterized protein</fullName>
    </submittedName>
</protein>
<name>A0AAD6XGM3_9AGAR</name>
<keyword evidence="3" id="KW-1185">Reference proteome</keyword>
<evidence type="ECO:0000313" key="2">
    <source>
        <dbReference type="EMBL" id="KAJ7071827.1"/>
    </source>
</evidence>
<feature type="compositionally biased region" description="Basic and acidic residues" evidence="1">
    <location>
        <begin position="16"/>
        <end position="31"/>
    </location>
</feature>
<feature type="region of interest" description="Disordered" evidence="1">
    <location>
        <begin position="1"/>
        <end position="272"/>
    </location>
</feature>
<feature type="compositionally biased region" description="Basic residues" evidence="1">
    <location>
        <begin position="246"/>
        <end position="256"/>
    </location>
</feature>
<proteinExistence type="predicted"/>
<accession>A0AAD6XGM3</accession>
<feature type="compositionally biased region" description="Basic and acidic residues" evidence="1">
    <location>
        <begin position="56"/>
        <end position="65"/>
    </location>
</feature>
<comment type="caution">
    <text evidence="2">The sequence shown here is derived from an EMBL/GenBank/DDBJ whole genome shotgun (WGS) entry which is preliminary data.</text>
</comment>
<evidence type="ECO:0000256" key="1">
    <source>
        <dbReference type="SAM" id="MobiDB-lite"/>
    </source>
</evidence>
<feature type="compositionally biased region" description="Low complexity" evidence="1">
    <location>
        <begin position="33"/>
        <end position="55"/>
    </location>
</feature>
<evidence type="ECO:0000313" key="3">
    <source>
        <dbReference type="Proteomes" id="UP001222325"/>
    </source>
</evidence>
<organism evidence="2 3">
    <name type="scientific">Mycena belliarum</name>
    <dbReference type="NCBI Taxonomy" id="1033014"/>
    <lineage>
        <taxon>Eukaryota</taxon>
        <taxon>Fungi</taxon>
        <taxon>Dikarya</taxon>
        <taxon>Basidiomycota</taxon>
        <taxon>Agaricomycotina</taxon>
        <taxon>Agaricomycetes</taxon>
        <taxon>Agaricomycetidae</taxon>
        <taxon>Agaricales</taxon>
        <taxon>Marasmiineae</taxon>
        <taxon>Mycenaceae</taxon>
        <taxon>Mycena</taxon>
    </lineage>
</organism>
<feature type="compositionally biased region" description="Basic and acidic residues" evidence="1">
    <location>
        <begin position="120"/>
        <end position="166"/>
    </location>
</feature>
<sequence length="272" mass="29124">MDATSGRTGGRGPQFDNRRRMTTGEDGRNQRESGAGATARGAGRGARGASSSSADGGRRRWRGDTLSDPGSRHQRTRVRPPRQLLDARRTPRSATGARTGSRRIRGDAGGCGSGLRGTRSSRELRRGLERRDARRATREADGRQGESEGEGEGRGGQRTKTEKEGRSPAPRRAAPLHTSAFSPCVANPGGRRAWKPVRGCGALGGREGRMSARGRASSRARRLGRAGAATRPHEVGERHERDRARHGLRHGARAPRLRTEGVGAGVATRRAT</sequence>